<proteinExistence type="predicted"/>
<accession>A0A0W8E7T7</accession>
<dbReference type="InterPro" id="IPR003607">
    <property type="entry name" value="HD/PDEase_dom"/>
</dbReference>
<dbReference type="EMBL" id="LNQE01001842">
    <property type="protein sequence ID" value="KUG04683.1"/>
    <property type="molecule type" value="Genomic_DNA"/>
</dbReference>
<evidence type="ECO:0000259" key="1">
    <source>
        <dbReference type="PROSITE" id="PS51833"/>
    </source>
</evidence>
<comment type="caution">
    <text evidence="2">The sequence shown here is derived from an EMBL/GenBank/DDBJ whole genome shotgun (WGS) entry which is preliminary data.</text>
</comment>
<evidence type="ECO:0000313" key="2">
    <source>
        <dbReference type="EMBL" id="KUG04683.1"/>
    </source>
</evidence>
<dbReference type="InterPro" id="IPR052340">
    <property type="entry name" value="RNase_Y/CdgJ"/>
</dbReference>
<sequence>MGQVALESVVQSVNELPSLPQVVLEVMRLTRDPNTSARELNDVICQDQAITANMLRLANSAYYGFPRLIGTVGEAVVLLGFQTVRSIILTAAMGDTLSKEVKAYSLEKGELWKHSIGVATAGRMIAKRTGYKYQDLAYTAGLLHDVGKIVLADYLEKYCSEVMEKVNSDEVSFADAEFEILGIDHAQTGGEVAKKWNFPAEIVEAINFHHTPDLAVQDPKLTAITHVADIMCTGIGIGIGIDGLLYQASGHAVGILELDEKVMEEIVAELIDVFTAEDTTDN</sequence>
<name>A0A0W8E7T7_9ZZZZ</name>
<reference evidence="2" key="1">
    <citation type="journal article" date="2015" name="Proc. Natl. Acad. Sci. U.S.A.">
        <title>Networks of energetic and metabolic interactions define dynamics in microbial communities.</title>
        <authorList>
            <person name="Embree M."/>
            <person name="Liu J.K."/>
            <person name="Al-Bassam M.M."/>
            <person name="Zengler K."/>
        </authorList>
    </citation>
    <scope>NUCLEOTIDE SEQUENCE</scope>
</reference>
<dbReference type="SUPFAM" id="SSF109604">
    <property type="entry name" value="HD-domain/PDEase-like"/>
    <property type="match status" value="1"/>
</dbReference>
<dbReference type="Gene3D" id="1.10.3210.10">
    <property type="entry name" value="Hypothetical protein af1432"/>
    <property type="match status" value="1"/>
</dbReference>
<gene>
    <name evidence="2" type="ORF">ASZ90_017822</name>
</gene>
<dbReference type="PROSITE" id="PS51833">
    <property type="entry name" value="HDOD"/>
    <property type="match status" value="1"/>
</dbReference>
<dbReference type="Pfam" id="PF08668">
    <property type="entry name" value="HDOD"/>
    <property type="match status" value="1"/>
</dbReference>
<feature type="domain" description="HDOD" evidence="1">
    <location>
        <begin position="16"/>
        <end position="212"/>
    </location>
</feature>
<dbReference type="InterPro" id="IPR006675">
    <property type="entry name" value="HDIG_dom"/>
</dbReference>
<dbReference type="PANTHER" id="PTHR33525:SF3">
    <property type="entry name" value="RIBONUCLEASE Y"/>
    <property type="match status" value="1"/>
</dbReference>
<dbReference type="AlphaFoldDB" id="A0A0W8E7T7"/>
<protein>
    <submittedName>
        <fullName evidence="2">Hd domain protein</fullName>
    </submittedName>
</protein>
<dbReference type="SMART" id="SM00471">
    <property type="entry name" value="HDc"/>
    <property type="match status" value="1"/>
</dbReference>
<organism evidence="2">
    <name type="scientific">hydrocarbon metagenome</name>
    <dbReference type="NCBI Taxonomy" id="938273"/>
    <lineage>
        <taxon>unclassified sequences</taxon>
        <taxon>metagenomes</taxon>
        <taxon>ecological metagenomes</taxon>
    </lineage>
</organism>
<dbReference type="NCBIfam" id="TIGR00277">
    <property type="entry name" value="HDIG"/>
    <property type="match status" value="1"/>
</dbReference>
<dbReference type="PANTHER" id="PTHR33525">
    <property type="match status" value="1"/>
</dbReference>
<dbReference type="CDD" id="cd00077">
    <property type="entry name" value="HDc"/>
    <property type="match status" value="1"/>
</dbReference>
<dbReference type="InterPro" id="IPR013976">
    <property type="entry name" value="HDOD"/>
</dbReference>